<reference evidence="3 4" key="1">
    <citation type="submission" date="2024-02" db="EMBL/GenBank/DDBJ databases">
        <title>A draft genome for the cacao thread blight pathogen Marasmius crinis-equi.</title>
        <authorList>
            <person name="Cohen S.P."/>
            <person name="Baruah I.K."/>
            <person name="Amoako-Attah I."/>
            <person name="Bukari Y."/>
            <person name="Meinhardt L.W."/>
            <person name="Bailey B.A."/>
        </authorList>
    </citation>
    <scope>NUCLEOTIDE SEQUENCE [LARGE SCALE GENOMIC DNA]</scope>
    <source>
        <strain evidence="3 4">GH-76</strain>
    </source>
</reference>
<evidence type="ECO:0000256" key="1">
    <source>
        <dbReference type="SAM" id="MobiDB-lite"/>
    </source>
</evidence>
<keyword evidence="2" id="KW-0472">Membrane</keyword>
<sequence length="126" mass="14393">MFVLLDAITPIIAITFITLTIRMKLRQFSDEREDEAQIRRMSVQPLPRRPTIGSVRRPMHIETDLPPRDRWDEPVPTTPSTIVAPDTESGSQHSRGPSRSEFGMRMKDPSQGSYAYKRRASSVVEL</sequence>
<keyword evidence="2" id="KW-0812">Transmembrane</keyword>
<name>A0ABR3EP28_9AGAR</name>
<feature type="region of interest" description="Disordered" evidence="1">
    <location>
        <begin position="42"/>
        <end position="126"/>
    </location>
</feature>
<proteinExistence type="predicted"/>
<feature type="compositionally biased region" description="Basic and acidic residues" evidence="1">
    <location>
        <begin position="59"/>
        <end position="73"/>
    </location>
</feature>
<evidence type="ECO:0000256" key="2">
    <source>
        <dbReference type="SAM" id="Phobius"/>
    </source>
</evidence>
<keyword evidence="4" id="KW-1185">Reference proteome</keyword>
<comment type="caution">
    <text evidence="3">The sequence shown here is derived from an EMBL/GenBank/DDBJ whole genome shotgun (WGS) entry which is preliminary data.</text>
</comment>
<feature type="transmembrane region" description="Helical" evidence="2">
    <location>
        <begin position="6"/>
        <end position="23"/>
    </location>
</feature>
<keyword evidence="2" id="KW-1133">Transmembrane helix</keyword>
<organism evidence="3 4">
    <name type="scientific">Marasmius crinis-equi</name>
    <dbReference type="NCBI Taxonomy" id="585013"/>
    <lineage>
        <taxon>Eukaryota</taxon>
        <taxon>Fungi</taxon>
        <taxon>Dikarya</taxon>
        <taxon>Basidiomycota</taxon>
        <taxon>Agaricomycotina</taxon>
        <taxon>Agaricomycetes</taxon>
        <taxon>Agaricomycetidae</taxon>
        <taxon>Agaricales</taxon>
        <taxon>Marasmiineae</taxon>
        <taxon>Marasmiaceae</taxon>
        <taxon>Marasmius</taxon>
    </lineage>
</organism>
<gene>
    <name evidence="3" type="ORF">V5O48_017385</name>
</gene>
<dbReference type="Proteomes" id="UP001465976">
    <property type="component" value="Unassembled WGS sequence"/>
</dbReference>
<protein>
    <submittedName>
        <fullName evidence="3">Uncharacterized protein</fullName>
    </submittedName>
</protein>
<dbReference type="EMBL" id="JBAHYK010002643">
    <property type="protein sequence ID" value="KAL0564657.1"/>
    <property type="molecule type" value="Genomic_DNA"/>
</dbReference>
<evidence type="ECO:0000313" key="4">
    <source>
        <dbReference type="Proteomes" id="UP001465976"/>
    </source>
</evidence>
<accession>A0ABR3EP28</accession>
<feature type="compositionally biased region" description="Polar residues" evidence="1">
    <location>
        <begin position="88"/>
        <end position="97"/>
    </location>
</feature>
<evidence type="ECO:0000313" key="3">
    <source>
        <dbReference type="EMBL" id="KAL0564657.1"/>
    </source>
</evidence>